<dbReference type="SUPFAM" id="SSF53474">
    <property type="entry name" value="alpha/beta-Hydrolases"/>
    <property type="match status" value="1"/>
</dbReference>
<keyword evidence="2" id="KW-0378">Hydrolase</keyword>
<dbReference type="InterPro" id="IPR000073">
    <property type="entry name" value="AB_hydrolase_1"/>
</dbReference>
<comment type="caution">
    <text evidence="2">The sequence shown here is derived from an EMBL/GenBank/DDBJ whole genome shotgun (WGS) entry which is preliminary data.</text>
</comment>
<keyword evidence="3" id="KW-1185">Reference proteome</keyword>
<dbReference type="GO" id="GO:0016787">
    <property type="term" value="F:hydrolase activity"/>
    <property type="evidence" value="ECO:0007669"/>
    <property type="project" value="UniProtKB-KW"/>
</dbReference>
<dbReference type="InterPro" id="IPR029058">
    <property type="entry name" value="AB_hydrolase_fold"/>
</dbReference>
<proteinExistence type="predicted"/>
<evidence type="ECO:0000313" key="2">
    <source>
        <dbReference type="EMBL" id="MFC4527857.1"/>
    </source>
</evidence>
<reference evidence="3" key="1">
    <citation type="journal article" date="2019" name="Int. J. Syst. Evol. Microbiol.">
        <title>The Global Catalogue of Microorganisms (GCM) 10K type strain sequencing project: providing services to taxonomists for standard genome sequencing and annotation.</title>
        <authorList>
            <consortium name="The Broad Institute Genomics Platform"/>
            <consortium name="The Broad Institute Genome Sequencing Center for Infectious Disease"/>
            <person name="Wu L."/>
            <person name="Ma J."/>
        </authorList>
    </citation>
    <scope>NUCLEOTIDE SEQUENCE [LARGE SCALE GENOMIC DNA]</scope>
    <source>
        <strain evidence="3">CCM 4481</strain>
    </source>
</reference>
<sequence length="176" mass="18951">MRGQIILSHGSDSGPDATKVSALAAFAEALGWQTHRPDYRDEDTLGYAGSIPPRIARLLGAIDALDVPPILVGSSMGAFVSGLASLERPVAGLFLMAAPSDVIPGYPRAFAVRAGVPTQLIHGWQDDVCVPEDALAFAQRHRLPLMMVDDDHRLSVSLERIIEEFRLFLDHVAAEA</sequence>
<name>A0ABV9C4R8_9GAMM</name>
<evidence type="ECO:0000313" key="3">
    <source>
        <dbReference type="Proteomes" id="UP001595961"/>
    </source>
</evidence>
<dbReference type="Gene3D" id="3.40.50.1820">
    <property type="entry name" value="alpha/beta hydrolase"/>
    <property type="match status" value="1"/>
</dbReference>
<protein>
    <submittedName>
        <fullName evidence="2">Alpha/beta hydrolase</fullName>
    </submittedName>
</protein>
<dbReference type="Proteomes" id="UP001595961">
    <property type="component" value="Unassembled WGS sequence"/>
</dbReference>
<dbReference type="Pfam" id="PF12697">
    <property type="entry name" value="Abhydrolase_6"/>
    <property type="match status" value="1"/>
</dbReference>
<dbReference type="EMBL" id="JBHSGA010000017">
    <property type="protein sequence ID" value="MFC4527857.1"/>
    <property type="molecule type" value="Genomic_DNA"/>
</dbReference>
<dbReference type="RefSeq" id="WP_266151847.1">
    <property type="nucleotide sequence ID" value="NZ_CP064028.1"/>
</dbReference>
<evidence type="ECO:0000259" key="1">
    <source>
        <dbReference type="Pfam" id="PF12697"/>
    </source>
</evidence>
<accession>A0ABV9C4R8</accession>
<feature type="domain" description="AB hydrolase-1" evidence="1">
    <location>
        <begin position="5"/>
        <end position="128"/>
    </location>
</feature>
<organism evidence="2 3">
    <name type="scientific">Dyella halodurans</name>
    <dbReference type="NCBI Taxonomy" id="1920171"/>
    <lineage>
        <taxon>Bacteria</taxon>
        <taxon>Pseudomonadati</taxon>
        <taxon>Pseudomonadota</taxon>
        <taxon>Gammaproteobacteria</taxon>
        <taxon>Lysobacterales</taxon>
        <taxon>Rhodanobacteraceae</taxon>
        <taxon>Dyella</taxon>
    </lineage>
</organism>
<gene>
    <name evidence="2" type="ORF">ACFO5W_14530</name>
</gene>